<gene>
    <name evidence="1" type="ORF">DEACI_1456</name>
    <name evidence="2" type="ORF">DEACI_3130</name>
</gene>
<reference evidence="2" key="1">
    <citation type="submission" date="2014-11" db="EMBL/GenBank/DDBJ databases">
        <authorList>
            <person name="Hornung B.V."/>
        </authorList>
    </citation>
    <scope>NUCLEOTIDE SEQUENCE</scope>
    <source>
        <strain evidence="2">INE</strain>
    </source>
</reference>
<evidence type="ECO:0000313" key="3">
    <source>
        <dbReference type="Proteomes" id="UP001071230"/>
    </source>
</evidence>
<protein>
    <submittedName>
        <fullName evidence="1">Aldose 1-/Glucose-6-phosphate 1-epimerase</fullName>
        <ecNumber evidence="1">5.-.-.-</ecNumber>
    </submittedName>
    <submittedName>
        <fullName evidence="2">Aldose 1-epimerase</fullName>
    </submittedName>
</protein>
<dbReference type="Gene3D" id="2.70.98.10">
    <property type="match status" value="1"/>
</dbReference>
<dbReference type="GO" id="GO:0004034">
    <property type="term" value="F:aldose 1-epimerase activity"/>
    <property type="evidence" value="ECO:0007669"/>
    <property type="project" value="TreeGrafter"/>
</dbReference>
<keyword evidence="3" id="KW-1185">Reference proteome</keyword>
<dbReference type="KEGG" id="aacx:DEACI_1456"/>
<dbReference type="InterPro" id="IPR008183">
    <property type="entry name" value="Aldose_1/G6P_1-epimerase"/>
</dbReference>
<name>A0A8S0VWF2_9FIRM</name>
<dbReference type="GO" id="GO:0005737">
    <property type="term" value="C:cytoplasm"/>
    <property type="evidence" value="ECO:0007669"/>
    <property type="project" value="TreeGrafter"/>
</dbReference>
<dbReference type="Proteomes" id="UP001071230">
    <property type="component" value="Unassembled WGS sequence"/>
</dbReference>
<dbReference type="InterPro" id="IPR014718">
    <property type="entry name" value="GH-type_carb-bd"/>
</dbReference>
<dbReference type="EMBL" id="LR746496">
    <property type="protein sequence ID" value="CAA7600803.1"/>
    <property type="molecule type" value="Genomic_DNA"/>
</dbReference>
<evidence type="ECO:0000313" key="2">
    <source>
        <dbReference type="EMBL" id="CEJ08651.1"/>
    </source>
</evidence>
<dbReference type="Pfam" id="PF01263">
    <property type="entry name" value="Aldose_epim"/>
    <property type="match status" value="1"/>
</dbReference>
<dbReference type="GO" id="GO:0033499">
    <property type="term" value="P:galactose catabolic process via UDP-galactose, Leloir pathway"/>
    <property type="evidence" value="ECO:0007669"/>
    <property type="project" value="TreeGrafter"/>
</dbReference>
<dbReference type="CDD" id="cd01081">
    <property type="entry name" value="Aldose_epim"/>
    <property type="match status" value="1"/>
</dbReference>
<dbReference type="GO" id="GO:0006006">
    <property type="term" value="P:glucose metabolic process"/>
    <property type="evidence" value="ECO:0007669"/>
    <property type="project" value="TreeGrafter"/>
</dbReference>
<dbReference type="RefSeq" id="WP_240984416.1">
    <property type="nucleotide sequence ID" value="NZ_CDGJ01000085.1"/>
</dbReference>
<dbReference type="PANTHER" id="PTHR10091:SF0">
    <property type="entry name" value="GALACTOSE MUTAROTASE"/>
    <property type="match status" value="1"/>
</dbReference>
<dbReference type="SUPFAM" id="SSF74650">
    <property type="entry name" value="Galactose mutarotase-like"/>
    <property type="match status" value="1"/>
</dbReference>
<dbReference type="EC" id="5.-.-.-" evidence="1"/>
<dbReference type="GO" id="GO:0030246">
    <property type="term" value="F:carbohydrate binding"/>
    <property type="evidence" value="ECO:0007669"/>
    <property type="project" value="InterPro"/>
</dbReference>
<dbReference type="InterPro" id="IPR011013">
    <property type="entry name" value="Gal_mutarotase_sf_dom"/>
</dbReference>
<dbReference type="AlphaFoldDB" id="A0A8S0VWF2"/>
<dbReference type="Proteomes" id="UP000836597">
    <property type="component" value="Chromosome"/>
</dbReference>
<accession>A0A8S0VWF2</accession>
<proteinExistence type="predicted"/>
<reference evidence="1" key="2">
    <citation type="submission" date="2020-01" db="EMBL/GenBank/DDBJ databases">
        <authorList>
            <person name="Hornung B."/>
        </authorList>
    </citation>
    <scope>NUCLEOTIDE SEQUENCE</scope>
    <source>
        <strain evidence="1">PacBioINE</strain>
    </source>
</reference>
<evidence type="ECO:0000313" key="1">
    <source>
        <dbReference type="EMBL" id="CAA7600803.1"/>
    </source>
</evidence>
<organism evidence="1">
    <name type="scientific">Acididesulfobacillus acetoxydans</name>
    <dbReference type="NCBI Taxonomy" id="1561005"/>
    <lineage>
        <taxon>Bacteria</taxon>
        <taxon>Bacillati</taxon>
        <taxon>Bacillota</taxon>
        <taxon>Clostridia</taxon>
        <taxon>Eubacteriales</taxon>
        <taxon>Peptococcaceae</taxon>
        <taxon>Acididesulfobacillus</taxon>
    </lineage>
</organism>
<dbReference type="PANTHER" id="PTHR10091">
    <property type="entry name" value="ALDOSE-1-EPIMERASE"/>
    <property type="match status" value="1"/>
</dbReference>
<keyword evidence="1" id="KW-0413">Isomerase</keyword>
<dbReference type="EMBL" id="CDGJ01000085">
    <property type="protein sequence ID" value="CEJ08651.1"/>
    <property type="molecule type" value="Genomic_DNA"/>
</dbReference>
<sequence length="331" mass="37197">MSFDVEEVLYFGEEAIKAGNKHLEIILVPAWGSNLISLVYKPTREKILRSPNSAEEFRANQILYGVPVLFPPNRIGGGTFTFRGRVYRLDVNEEDKNNHIHGFLHGERWRLVRAESGEHGPVVETRIDVDSTSHPAIYRQFPHDFSVEMSYRLNGMAVCQEATIVNHGREPFPWGFGYHTSFSFPENTSRFALTAEKRWKLNERLLPTGELEDIEYKNLLSQGMSLDGFPLDDAFLASVSADGTSEASIVLQDGTGGDGLRIRYRGDKNFKHWVVYNADGKRGFICPEPYTWVTNAPNLTLSASLTGIQVLSPGERVTVKTEMLVSIIAQS</sequence>